<accession>A0A2A5S2U9</accession>
<dbReference type="SUPFAM" id="SSF56300">
    <property type="entry name" value="Metallo-dependent phosphatases"/>
    <property type="match status" value="1"/>
</dbReference>
<protein>
    <submittedName>
        <fullName evidence="3">5-nucleotidase family protein in cluster with NagD-like phosphatase</fullName>
    </submittedName>
</protein>
<dbReference type="GO" id="GO:0008768">
    <property type="term" value="F:UDP-sugar diphosphatase activity"/>
    <property type="evidence" value="ECO:0007669"/>
    <property type="project" value="TreeGrafter"/>
</dbReference>
<dbReference type="Gene3D" id="3.90.780.10">
    <property type="entry name" value="5'-Nucleotidase, C-terminal domain"/>
    <property type="match status" value="1"/>
</dbReference>
<evidence type="ECO:0000259" key="2">
    <source>
        <dbReference type="Pfam" id="PF00149"/>
    </source>
</evidence>
<keyword evidence="1" id="KW-0547">Nucleotide-binding</keyword>
<evidence type="ECO:0000313" key="3">
    <source>
        <dbReference type="EMBL" id="PCS07772.1"/>
    </source>
</evidence>
<dbReference type="InterPro" id="IPR029052">
    <property type="entry name" value="Metallo-depent_PP-like"/>
</dbReference>
<dbReference type="GO" id="GO:0000166">
    <property type="term" value="F:nucleotide binding"/>
    <property type="evidence" value="ECO:0007669"/>
    <property type="project" value="UniProtKB-KW"/>
</dbReference>
<gene>
    <name evidence="3" type="ORF">RU86_GL001829</name>
</gene>
<comment type="similarity">
    <text evidence="1">Belongs to the 5'-nucleotidase family.</text>
</comment>
<dbReference type="Pfam" id="PF00149">
    <property type="entry name" value="Metallophos"/>
    <property type="match status" value="1"/>
</dbReference>
<dbReference type="PIRSF" id="PIRSF036361">
    <property type="entry name" value="YunD"/>
    <property type="match status" value="1"/>
</dbReference>
<dbReference type="InterPro" id="IPR011240">
    <property type="entry name" value="Pesterase_YunD"/>
</dbReference>
<dbReference type="CDD" id="cd00845">
    <property type="entry name" value="MPP_UshA_N_like"/>
    <property type="match status" value="1"/>
</dbReference>
<sequence>MIEKATQDRLFCYNEAMINQENVLKILHLNDLHSHFENYPKIKRFFKEKSVGFSDVLRFDIGDNVDRSHPLTEATLGKGNIALMNDLQLTAATIGNNEGLGLQKSMLDVLYASANFPIILANIKDKGLQPSWAVEKKTVMTSFGMTIDIFGLTAPYPLAYPDMGWDILDPQAVLAKQLADSEADFTILLSHLGWRFDELAAQTFDNLDLILGAHTHHVYEFGKYIDGTMLAAAGRYGEYVGEVTLRFDDQFQCIQSEIIAEDKHHLASKAEDKAVIAELASRGHDLLKADQVACLPNGYANHYPTYQASHFVAAILAAENQVPAVIMNSGMIVDAIPQLLTLDDLHDILPHSIRMVKWTVSGSELKAIMAELYDVGNYLKTQKIVGMGFRGKVFGDIILSGMTYENDQILYQGSPVIDDADYRILVPDQYLFAAYFPILKASGTAEIQFPRFMREIVADYLKQGVSD</sequence>
<dbReference type="PANTHER" id="PTHR11575:SF23">
    <property type="entry name" value="5-NUCLEOTIDASE FAMILY PROTEIN"/>
    <property type="match status" value="1"/>
</dbReference>
<dbReference type="EMBL" id="JXJW01000005">
    <property type="protein sequence ID" value="PCS07772.1"/>
    <property type="molecule type" value="Genomic_DNA"/>
</dbReference>
<dbReference type="GO" id="GO:0008253">
    <property type="term" value="F:5'-nucleotidase activity"/>
    <property type="evidence" value="ECO:0007669"/>
    <property type="project" value="TreeGrafter"/>
</dbReference>
<dbReference type="InterPro" id="IPR004843">
    <property type="entry name" value="Calcineurin-like_PHP"/>
</dbReference>
<comment type="caution">
    <text evidence="3">The sequence shown here is derived from an EMBL/GenBank/DDBJ whole genome shotgun (WGS) entry which is preliminary data.</text>
</comment>
<dbReference type="InterPro" id="IPR036907">
    <property type="entry name" value="5'-Nucleotdase_C_sf"/>
</dbReference>
<evidence type="ECO:0000256" key="1">
    <source>
        <dbReference type="RuleBase" id="RU362119"/>
    </source>
</evidence>
<proteinExistence type="inferred from homology"/>
<dbReference type="SUPFAM" id="SSF55816">
    <property type="entry name" value="5'-nucleotidase (syn. UDP-sugar hydrolase), C-terminal domain"/>
    <property type="match status" value="1"/>
</dbReference>
<dbReference type="PANTHER" id="PTHR11575">
    <property type="entry name" value="5'-NUCLEOTIDASE-RELATED"/>
    <property type="match status" value="1"/>
</dbReference>
<dbReference type="InterPro" id="IPR006179">
    <property type="entry name" value="5_nucleotidase/apyrase"/>
</dbReference>
<keyword evidence="4" id="KW-1185">Reference proteome</keyword>
<dbReference type="Gene3D" id="3.60.21.10">
    <property type="match status" value="1"/>
</dbReference>
<dbReference type="PRINTS" id="PR01607">
    <property type="entry name" value="APYRASEFAMLY"/>
</dbReference>
<dbReference type="Proteomes" id="UP000218282">
    <property type="component" value="Unassembled WGS sequence"/>
</dbReference>
<dbReference type="AlphaFoldDB" id="A0A2A5S2U9"/>
<evidence type="ECO:0000313" key="4">
    <source>
        <dbReference type="Proteomes" id="UP000218282"/>
    </source>
</evidence>
<name>A0A2A5S2U9_9LACT</name>
<reference evidence="3 4" key="1">
    <citation type="submission" date="2014-12" db="EMBL/GenBank/DDBJ databases">
        <title>Draft genome sequences of 10 type strains of Lactococcus.</title>
        <authorList>
            <person name="Sun Z."/>
            <person name="Zhong Z."/>
            <person name="Liu W."/>
            <person name="Zhang W."/>
            <person name="Zhang H."/>
        </authorList>
    </citation>
    <scope>NUCLEOTIDE SEQUENCE [LARGE SCALE GENOMIC DNA]</scope>
    <source>
        <strain evidence="3 4">DSM 6634</strain>
    </source>
</reference>
<dbReference type="GO" id="GO:0009166">
    <property type="term" value="P:nucleotide catabolic process"/>
    <property type="evidence" value="ECO:0007669"/>
    <property type="project" value="InterPro"/>
</dbReference>
<feature type="domain" description="Calcineurin-like phosphoesterase" evidence="2">
    <location>
        <begin position="24"/>
        <end position="217"/>
    </location>
</feature>
<keyword evidence="1" id="KW-0378">Hydrolase</keyword>
<organism evidence="3 4">
    <name type="scientific">Pseudolactococcus piscium</name>
    <dbReference type="NCBI Taxonomy" id="1364"/>
    <lineage>
        <taxon>Bacteria</taxon>
        <taxon>Bacillati</taxon>
        <taxon>Bacillota</taxon>
        <taxon>Bacilli</taxon>
        <taxon>Lactobacillales</taxon>
        <taxon>Streptococcaceae</taxon>
        <taxon>Pseudolactococcus</taxon>
    </lineage>
</organism>
<dbReference type="GO" id="GO:0030288">
    <property type="term" value="C:outer membrane-bounded periplasmic space"/>
    <property type="evidence" value="ECO:0007669"/>
    <property type="project" value="TreeGrafter"/>
</dbReference>